<organism evidence="8 9">
    <name type="scientific">Actinoplanes oblitus</name>
    <dbReference type="NCBI Taxonomy" id="3040509"/>
    <lineage>
        <taxon>Bacteria</taxon>
        <taxon>Bacillati</taxon>
        <taxon>Actinomycetota</taxon>
        <taxon>Actinomycetes</taxon>
        <taxon>Micromonosporales</taxon>
        <taxon>Micromonosporaceae</taxon>
        <taxon>Actinoplanes</taxon>
    </lineage>
</organism>
<evidence type="ECO:0000313" key="9">
    <source>
        <dbReference type="Proteomes" id="UP001240150"/>
    </source>
</evidence>
<dbReference type="PROSITE" id="PS51332">
    <property type="entry name" value="B12_BINDING"/>
    <property type="match status" value="1"/>
</dbReference>
<dbReference type="InterPro" id="IPR007197">
    <property type="entry name" value="rSAM"/>
</dbReference>
<dbReference type="InterPro" id="IPR058240">
    <property type="entry name" value="rSAM_sf"/>
</dbReference>
<dbReference type="SUPFAM" id="SSF102114">
    <property type="entry name" value="Radical SAM enzymes"/>
    <property type="match status" value="1"/>
</dbReference>
<evidence type="ECO:0000256" key="2">
    <source>
        <dbReference type="ARBA" id="ARBA00022691"/>
    </source>
</evidence>
<dbReference type="PANTHER" id="PTHR43409:SF16">
    <property type="entry name" value="SLR0320 PROTEIN"/>
    <property type="match status" value="1"/>
</dbReference>
<dbReference type="PANTHER" id="PTHR43409">
    <property type="entry name" value="ANAEROBIC MAGNESIUM-PROTOPORPHYRIN IX MONOMETHYL ESTER CYCLASE-RELATED"/>
    <property type="match status" value="1"/>
</dbReference>
<dbReference type="Gene3D" id="3.80.30.20">
    <property type="entry name" value="tm_1862 like domain"/>
    <property type="match status" value="1"/>
</dbReference>
<dbReference type="EMBL" id="CP126980">
    <property type="protein sequence ID" value="WIN00588.1"/>
    <property type="molecule type" value="Genomic_DNA"/>
</dbReference>
<keyword evidence="9" id="KW-1185">Reference proteome</keyword>
<dbReference type="InterPro" id="IPR034466">
    <property type="entry name" value="Methyltransferase_Class_B"/>
</dbReference>
<comment type="cofactor">
    <cofactor evidence="1">
        <name>[4Fe-4S] cluster</name>
        <dbReference type="ChEBI" id="CHEBI:49883"/>
    </cofactor>
</comment>
<accession>A0ABY8WUM0</accession>
<dbReference type="RefSeq" id="WP_284922117.1">
    <property type="nucleotide sequence ID" value="NZ_CP126980.1"/>
</dbReference>
<feature type="domain" description="B12-binding" evidence="6">
    <location>
        <begin position="86"/>
        <end position="186"/>
    </location>
</feature>
<dbReference type="CDD" id="cd01335">
    <property type="entry name" value="Radical_SAM"/>
    <property type="match status" value="1"/>
</dbReference>
<keyword evidence="3" id="KW-0479">Metal-binding</keyword>
<dbReference type="Pfam" id="PF04055">
    <property type="entry name" value="Radical_SAM"/>
    <property type="match status" value="1"/>
</dbReference>
<evidence type="ECO:0000313" key="8">
    <source>
        <dbReference type="EMBL" id="WIN00588.1"/>
    </source>
</evidence>
<name>A0ABY8WUM0_9ACTN</name>
<dbReference type="SFLD" id="SFLDG01123">
    <property type="entry name" value="methyltransferase_(Class_B)"/>
    <property type="match status" value="1"/>
</dbReference>
<evidence type="ECO:0000259" key="6">
    <source>
        <dbReference type="PROSITE" id="PS51332"/>
    </source>
</evidence>
<keyword evidence="5" id="KW-0411">Iron-sulfur</keyword>
<evidence type="ECO:0000259" key="7">
    <source>
        <dbReference type="PROSITE" id="PS51918"/>
    </source>
</evidence>
<dbReference type="InterPro" id="IPR023404">
    <property type="entry name" value="rSAM_horseshoe"/>
</dbReference>
<proteinExistence type="predicted"/>
<dbReference type="SMART" id="SM00729">
    <property type="entry name" value="Elp3"/>
    <property type="match status" value="1"/>
</dbReference>
<evidence type="ECO:0000256" key="5">
    <source>
        <dbReference type="ARBA" id="ARBA00023014"/>
    </source>
</evidence>
<sequence>MRVLLMSGLGPANLNSGYLSGSLLERDRSPRATQVLQRADRPDLDVSQLAFEKGGRRYALLRPRPDSVPHLTSVTLTSILASSGHDFVRVPLEEVWTSQARPPSGDIDVVLLSSTFIWNDGIVAAALNWIGTHVPDTPVIMGGQYTNLKFMPVMRDHPEVLAVVRGDAEESLPRVLDALQAGASLDGIPNVVWRDGPRIQINPIAYVDMERFPSPTVAGPAPIVPYESMRGCPFDCKFCSFPAASPKWRYKSAEKIVHDWTAYATENHAKMISAMDSTFTVPPTRMRRLLELLPGAGTPPWEGFSRANTINSPELVENLARSRCQQLHIGFESMNDETLKRMSKRVSVRQNRRAGELLSRSDIGYYVFFIVGYPGETPEAFADTSAFLVDEYVGHFALSKFSITDETMPLWQDRDELRIVSDDPTDPTAAWSHIGMDSAEASRLQKETLDRVRHGSETAVLHLWQHAFQHWLMPHRDRLTNIRAEKCVERMAMAPVDYPDVAQAAKVVNDELDKLRDLGIERVEDSRTLCRDAI</sequence>
<keyword evidence="4" id="KW-0408">Iron</keyword>
<dbReference type="SFLD" id="SFLDS00029">
    <property type="entry name" value="Radical_SAM"/>
    <property type="match status" value="1"/>
</dbReference>
<dbReference type="PROSITE" id="PS51918">
    <property type="entry name" value="RADICAL_SAM"/>
    <property type="match status" value="1"/>
</dbReference>
<keyword evidence="2" id="KW-0949">S-adenosyl-L-methionine</keyword>
<protein>
    <submittedName>
        <fullName evidence="8">Radical SAM protein</fullName>
    </submittedName>
</protein>
<dbReference type="InterPro" id="IPR006158">
    <property type="entry name" value="Cobalamin-bd"/>
</dbReference>
<evidence type="ECO:0000256" key="3">
    <source>
        <dbReference type="ARBA" id="ARBA00022723"/>
    </source>
</evidence>
<feature type="domain" description="Radical SAM core" evidence="7">
    <location>
        <begin position="218"/>
        <end position="437"/>
    </location>
</feature>
<gene>
    <name evidence="8" type="ORF">ACTOB_004303</name>
</gene>
<evidence type="ECO:0000256" key="4">
    <source>
        <dbReference type="ARBA" id="ARBA00023004"/>
    </source>
</evidence>
<dbReference type="SFLD" id="SFLDG01082">
    <property type="entry name" value="B12-binding_domain_containing"/>
    <property type="match status" value="1"/>
</dbReference>
<dbReference type="InterPro" id="IPR006638">
    <property type="entry name" value="Elp3/MiaA/NifB-like_rSAM"/>
</dbReference>
<dbReference type="Proteomes" id="UP001240150">
    <property type="component" value="Chromosome"/>
</dbReference>
<reference evidence="8 9" key="1">
    <citation type="submission" date="2023-06" db="EMBL/GenBank/DDBJ databases">
        <authorList>
            <person name="Yushchuk O."/>
            <person name="Binda E."/>
            <person name="Ruckert-Reed C."/>
            <person name="Fedorenko V."/>
            <person name="Kalinowski J."/>
            <person name="Marinelli F."/>
        </authorList>
    </citation>
    <scope>NUCLEOTIDE SEQUENCE [LARGE SCALE GENOMIC DNA]</scope>
    <source>
        <strain evidence="8 9">NRRL 3884</strain>
    </source>
</reference>
<evidence type="ECO:0000256" key="1">
    <source>
        <dbReference type="ARBA" id="ARBA00001966"/>
    </source>
</evidence>
<dbReference type="InterPro" id="IPR051198">
    <property type="entry name" value="BchE-like"/>
</dbReference>